<accession>A0A075G6C1</accession>
<evidence type="ECO:0000313" key="2">
    <source>
        <dbReference type="EMBL" id="AIE97317.1"/>
    </source>
</evidence>
<protein>
    <submittedName>
        <fullName evidence="2">Uncharacterized protein</fullName>
    </submittedName>
</protein>
<organism evidence="2">
    <name type="scientific">uncultured marine thaumarchaeote AD1000_96_F07</name>
    <dbReference type="NCBI Taxonomy" id="1455948"/>
    <lineage>
        <taxon>Archaea</taxon>
        <taxon>Nitrososphaerota</taxon>
        <taxon>environmental samples</taxon>
    </lineage>
</organism>
<dbReference type="AlphaFoldDB" id="A0A075G6C1"/>
<feature type="compositionally biased region" description="Acidic residues" evidence="1">
    <location>
        <begin position="25"/>
        <end position="40"/>
    </location>
</feature>
<feature type="region of interest" description="Disordered" evidence="1">
    <location>
        <begin position="1"/>
        <end position="53"/>
    </location>
</feature>
<feature type="compositionally biased region" description="Basic and acidic residues" evidence="1">
    <location>
        <begin position="1"/>
        <end position="24"/>
    </location>
</feature>
<reference evidence="2" key="1">
    <citation type="journal article" date="2014" name="Genome Biol. Evol.">
        <title>Pangenome evidence for extensive interdomain horizontal transfer affecting lineage core and shell genes in uncultured planktonic thaumarchaeota and euryarchaeota.</title>
        <authorList>
            <person name="Deschamps P."/>
            <person name="Zivanovic Y."/>
            <person name="Moreira D."/>
            <person name="Rodriguez-Valera F."/>
            <person name="Lopez-Garcia P."/>
        </authorList>
    </citation>
    <scope>NUCLEOTIDE SEQUENCE</scope>
</reference>
<name>A0A075G6C1_9ARCH</name>
<proteinExistence type="predicted"/>
<evidence type="ECO:0000256" key="1">
    <source>
        <dbReference type="SAM" id="MobiDB-lite"/>
    </source>
</evidence>
<dbReference type="EMBL" id="KF900504">
    <property type="protein sequence ID" value="AIE97317.1"/>
    <property type="molecule type" value="Genomic_DNA"/>
</dbReference>
<sequence length="94" mass="10733">MTGFLDKFKEEEEGGEMVKERPSEYEEQPPQEIVEAEPEPQVETPQSDSDIGISSLMNKRAKLEEAIDYVGGLISNLKEKELILKKRLKKNLLI</sequence>